<dbReference type="AlphaFoldDB" id="A0A378AVS0"/>
<dbReference type="EMBL" id="UGMN01000004">
    <property type="protein sequence ID" value="STV20803.1"/>
    <property type="molecule type" value="Genomic_DNA"/>
</dbReference>
<evidence type="ECO:0000313" key="1">
    <source>
        <dbReference type="EMBL" id="STV20803.1"/>
    </source>
</evidence>
<accession>A0A378AVS0</accession>
<name>A0A378AVS0_KLEPN</name>
<dbReference type="Proteomes" id="UP000254387">
    <property type="component" value="Unassembled WGS sequence"/>
</dbReference>
<protein>
    <submittedName>
        <fullName evidence="1">Preprotein translocase subunit SecD</fullName>
    </submittedName>
</protein>
<sequence>MEVDMDTALGKLQEQNIDSLRSELRDKGIPYATVRKEDNYGLSIVFRDSAARDQAISYLSPRHRDLVISSQGDNSLKAVMTDERLKEAREYAGSAEH</sequence>
<reference evidence="1 2" key="1">
    <citation type="submission" date="2018-06" db="EMBL/GenBank/DDBJ databases">
        <authorList>
            <consortium name="Pathogen Informatics"/>
            <person name="Doyle S."/>
        </authorList>
    </citation>
    <scope>NUCLEOTIDE SEQUENCE [LARGE SCALE GENOMIC DNA]</scope>
    <source>
        <strain evidence="1 2">NCTC5053</strain>
    </source>
</reference>
<proteinExistence type="predicted"/>
<evidence type="ECO:0000313" key="2">
    <source>
        <dbReference type="Proteomes" id="UP000254387"/>
    </source>
</evidence>
<gene>
    <name evidence="1" type="primary">secD_2</name>
    <name evidence="1" type="ORF">NCTC5053_02849</name>
</gene>
<organism evidence="1 2">
    <name type="scientific">Klebsiella pneumoniae</name>
    <dbReference type="NCBI Taxonomy" id="573"/>
    <lineage>
        <taxon>Bacteria</taxon>
        <taxon>Pseudomonadati</taxon>
        <taxon>Pseudomonadota</taxon>
        <taxon>Gammaproteobacteria</taxon>
        <taxon>Enterobacterales</taxon>
        <taxon>Enterobacteriaceae</taxon>
        <taxon>Klebsiella/Raoultella group</taxon>
        <taxon>Klebsiella</taxon>
        <taxon>Klebsiella pneumoniae complex</taxon>
    </lineage>
</organism>